<organism evidence="2">
    <name type="scientific">uncultured bacterium</name>
    <name type="common">gcode 4</name>
    <dbReference type="NCBI Taxonomy" id="1234023"/>
    <lineage>
        <taxon>Bacteria</taxon>
        <taxon>environmental samples</taxon>
    </lineage>
</organism>
<dbReference type="AlphaFoldDB" id="K2FVZ4"/>
<sequence>MEQIQLWKYRHFKWNEYEVIWIAKNSENPEEEFVVYKALYWGWQIWIREKGMFSESIERNWKVMKRFEFIW</sequence>
<reference evidence="2" key="1">
    <citation type="journal article" date="2012" name="Science">
        <title>Fermentation, hydrogen, and sulfur metabolism in multiple uncultivated bacterial phyla.</title>
        <authorList>
            <person name="Wrighton K.C."/>
            <person name="Thomas B.C."/>
            <person name="Sharon I."/>
            <person name="Miller C.S."/>
            <person name="Castelle C.J."/>
            <person name="VerBerkmoes N.C."/>
            <person name="Wilkins M.J."/>
            <person name="Hettich R.L."/>
            <person name="Lipton M.S."/>
            <person name="Williams K.H."/>
            <person name="Long P.E."/>
            <person name="Banfield J.F."/>
        </authorList>
    </citation>
    <scope>NUCLEOTIDE SEQUENCE [LARGE SCALE GENOMIC DNA]</scope>
</reference>
<comment type="caution">
    <text evidence="2">The sequence shown here is derived from an EMBL/GenBank/DDBJ whole genome shotgun (WGS) entry which is preliminary data.</text>
</comment>
<evidence type="ECO:0000313" key="2">
    <source>
        <dbReference type="EMBL" id="EKE26042.1"/>
    </source>
</evidence>
<dbReference type="Pfam" id="PF07866">
    <property type="entry name" value="DUF1653"/>
    <property type="match status" value="1"/>
</dbReference>
<protein>
    <recommendedName>
        <fullName evidence="1">DUF1653 domain-containing protein</fullName>
    </recommendedName>
</protein>
<dbReference type="Gene3D" id="2.30.30.320">
    <property type="entry name" value="DUF1653-like domain"/>
    <property type="match status" value="1"/>
</dbReference>
<dbReference type="InterPro" id="IPR023387">
    <property type="entry name" value="DUF1653-like_dom"/>
</dbReference>
<dbReference type="EMBL" id="AMFJ01000975">
    <property type="protein sequence ID" value="EKE26042.1"/>
    <property type="molecule type" value="Genomic_DNA"/>
</dbReference>
<proteinExistence type="predicted"/>
<dbReference type="InterPro" id="IPR037135">
    <property type="entry name" value="DUF1653-like_dom_sf"/>
</dbReference>
<feature type="domain" description="DUF1653" evidence="1">
    <location>
        <begin position="8"/>
        <end position="68"/>
    </location>
</feature>
<accession>K2FVZ4</accession>
<name>K2FVZ4_9BACT</name>
<gene>
    <name evidence="2" type="ORF">ACD_4C00459G0006</name>
</gene>
<evidence type="ECO:0000259" key="1">
    <source>
        <dbReference type="Pfam" id="PF07866"/>
    </source>
</evidence>